<gene>
    <name evidence="2" type="ORF">DA075_24550</name>
</gene>
<sequence length="65" mass="7240">MGARVSKGMHCPMPYLAGEIQHRGRAAPPGRRAGRPEGEPAQDRFLVYRGQASRTAKTINFEQFQ</sequence>
<evidence type="ECO:0000256" key="1">
    <source>
        <dbReference type="SAM" id="MobiDB-lite"/>
    </source>
</evidence>
<proteinExistence type="predicted"/>
<evidence type="ECO:0000313" key="3">
    <source>
        <dbReference type="Proteomes" id="UP000244755"/>
    </source>
</evidence>
<feature type="region of interest" description="Disordered" evidence="1">
    <location>
        <begin position="19"/>
        <end position="43"/>
    </location>
</feature>
<accession>A0A2R4WQ56</accession>
<dbReference type="Proteomes" id="UP000244755">
    <property type="component" value="Chromosome 1"/>
</dbReference>
<protein>
    <submittedName>
        <fullName evidence="2">Uncharacterized protein</fullName>
    </submittedName>
</protein>
<dbReference type="KEGG" id="mee:DA075_24550"/>
<evidence type="ECO:0000313" key="2">
    <source>
        <dbReference type="EMBL" id="AWB23670.1"/>
    </source>
</evidence>
<keyword evidence="3" id="KW-1185">Reference proteome</keyword>
<dbReference type="RefSeq" id="WP_099955449.1">
    <property type="nucleotide sequence ID" value="NZ_CP028843.1"/>
</dbReference>
<reference evidence="2 3" key="1">
    <citation type="submission" date="2018-04" db="EMBL/GenBank/DDBJ databases">
        <title>Methylobacterium sp. PR1016A genome.</title>
        <authorList>
            <person name="Park W."/>
        </authorList>
    </citation>
    <scope>NUCLEOTIDE SEQUENCE [LARGE SCALE GENOMIC DNA]</scope>
    <source>
        <strain evidence="2 3">PR1016A</strain>
    </source>
</reference>
<name>A0A2R4WQ56_9HYPH</name>
<organism evidence="2 3">
    <name type="scientific">Methylobacterium currus</name>
    <dbReference type="NCBI Taxonomy" id="2051553"/>
    <lineage>
        <taxon>Bacteria</taxon>
        <taxon>Pseudomonadati</taxon>
        <taxon>Pseudomonadota</taxon>
        <taxon>Alphaproteobacteria</taxon>
        <taxon>Hyphomicrobiales</taxon>
        <taxon>Methylobacteriaceae</taxon>
        <taxon>Methylobacterium</taxon>
    </lineage>
</organism>
<dbReference type="AlphaFoldDB" id="A0A2R4WQ56"/>
<dbReference type="EMBL" id="CP028843">
    <property type="protein sequence ID" value="AWB23670.1"/>
    <property type="molecule type" value="Genomic_DNA"/>
</dbReference>